<dbReference type="Gene3D" id="3.40.50.300">
    <property type="entry name" value="P-loop containing nucleotide triphosphate hydrolases"/>
    <property type="match status" value="1"/>
</dbReference>
<dbReference type="PANTHER" id="PTHR43210">
    <property type="entry name" value="DETHIOBIOTIN SYNTHETASE"/>
    <property type="match status" value="1"/>
</dbReference>
<comment type="cofactor">
    <cofactor evidence="1">
        <name>Mg(2+)</name>
        <dbReference type="ChEBI" id="CHEBI:18420"/>
    </cofactor>
</comment>
<keyword evidence="1" id="KW-0963">Cytoplasm</keyword>
<dbReference type="PANTHER" id="PTHR43210:SF5">
    <property type="entry name" value="DETHIOBIOTIN SYNTHETASE"/>
    <property type="match status" value="1"/>
</dbReference>
<comment type="subcellular location">
    <subcellularLocation>
        <location evidence="1">Cytoplasm</location>
    </subcellularLocation>
</comment>
<reference evidence="2 3" key="1">
    <citation type="submission" date="2021-01" db="EMBL/GenBank/DDBJ databases">
        <title>Whole genome shotgun sequence of Asanoa iriomotensis NBRC 100142.</title>
        <authorList>
            <person name="Komaki H."/>
            <person name="Tamura T."/>
        </authorList>
    </citation>
    <scope>NUCLEOTIDE SEQUENCE [LARGE SCALE GENOMIC DNA]</scope>
    <source>
        <strain evidence="2 3">NBRC 100142</strain>
    </source>
</reference>
<dbReference type="CDD" id="cd03109">
    <property type="entry name" value="DTBS"/>
    <property type="match status" value="1"/>
</dbReference>
<feature type="binding site" evidence="1">
    <location>
        <position position="24"/>
    </location>
    <ligand>
        <name>Mg(2+)</name>
        <dbReference type="ChEBI" id="CHEBI:18420"/>
    </ligand>
</feature>
<keyword evidence="3" id="KW-1185">Reference proteome</keyword>
<feature type="binding site" evidence="1">
    <location>
        <position position="58"/>
    </location>
    <ligand>
        <name>ATP</name>
        <dbReference type="ChEBI" id="CHEBI:30616"/>
    </ligand>
</feature>
<keyword evidence="1" id="KW-0479">Metal-binding</keyword>
<dbReference type="NCBIfam" id="TIGR00347">
    <property type="entry name" value="bioD"/>
    <property type="match status" value="1"/>
</dbReference>
<keyword evidence="1" id="KW-0547">Nucleotide-binding</keyword>
<comment type="caution">
    <text evidence="2">The sequence shown here is derived from an EMBL/GenBank/DDBJ whole genome shotgun (WGS) entry which is preliminary data.</text>
</comment>
<evidence type="ECO:0000313" key="3">
    <source>
        <dbReference type="Proteomes" id="UP000624325"/>
    </source>
</evidence>
<keyword evidence="1" id="KW-0460">Magnesium</keyword>
<dbReference type="HAMAP" id="MF_00336">
    <property type="entry name" value="BioD"/>
    <property type="match status" value="1"/>
</dbReference>
<dbReference type="InterPro" id="IPR027417">
    <property type="entry name" value="P-loop_NTPase"/>
</dbReference>
<sequence>MRGVSDAWTGPVLVTGTDSGVGKTILTAAVAVAAQAAGLRVSVVKPAQPGLPDGAVSDVDIVRALAAPAAARTIATYPEPLSPLAAARVAQVEPLELYAVVDTVREQAEQHDVVLVDGAGGLLVPMGVRPSGEPWTVADLAVSLGAPAVVVARAGFGTLNHIALTLEALSRRAVPAGVVLGAWPAEPELQHWANLTDLVDDLVGVLPDGAGAMEPGVFGRSAPGWLTPSLHGVLDDWRAWAENID</sequence>
<feature type="binding site" evidence="1">
    <location>
        <begin position="207"/>
        <end position="209"/>
    </location>
    <ligand>
        <name>ATP</name>
        <dbReference type="ChEBI" id="CHEBI:30616"/>
    </ligand>
</feature>
<feature type="active site" evidence="1">
    <location>
        <position position="45"/>
    </location>
</feature>
<dbReference type="SUPFAM" id="SSF52540">
    <property type="entry name" value="P-loop containing nucleoside triphosphate hydrolases"/>
    <property type="match status" value="1"/>
</dbReference>
<comment type="function">
    <text evidence="1">Catalyzes a mechanistically unusual reaction, the ATP-dependent insertion of CO2 between the N7 and N8 nitrogen atoms of 7,8-diaminopelargonic acid (DAPA, also called 7,8-diammoniononanoate) to form a ureido ring.</text>
</comment>
<organism evidence="2 3">
    <name type="scientific">Asanoa iriomotensis</name>
    <dbReference type="NCBI Taxonomy" id="234613"/>
    <lineage>
        <taxon>Bacteria</taxon>
        <taxon>Bacillati</taxon>
        <taxon>Actinomycetota</taxon>
        <taxon>Actinomycetes</taxon>
        <taxon>Micromonosporales</taxon>
        <taxon>Micromonosporaceae</taxon>
        <taxon>Asanoa</taxon>
    </lineage>
</organism>
<comment type="pathway">
    <text evidence="1">Cofactor biosynthesis; biotin biosynthesis; biotin from 7,8-diaminononanoate: step 1/2.</text>
</comment>
<evidence type="ECO:0000256" key="1">
    <source>
        <dbReference type="HAMAP-Rule" id="MF_00336"/>
    </source>
</evidence>
<protein>
    <recommendedName>
        <fullName evidence="1">ATP-dependent dethiobiotin synthetase BioD</fullName>
        <ecNumber evidence="1">6.3.3.3</ecNumber>
    </recommendedName>
    <alternativeName>
        <fullName evidence="1">DTB synthetase</fullName>
        <shortName evidence="1">DTBS</shortName>
    </alternativeName>
    <alternativeName>
        <fullName evidence="1">Dethiobiotin synthase</fullName>
    </alternativeName>
</protein>
<evidence type="ECO:0000313" key="2">
    <source>
        <dbReference type="EMBL" id="GIF57836.1"/>
    </source>
</evidence>
<dbReference type="RefSeq" id="WP_203704140.1">
    <property type="nucleotide sequence ID" value="NZ_BAAALU010000009.1"/>
</dbReference>
<feature type="binding site" evidence="1">
    <location>
        <position position="58"/>
    </location>
    <ligand>
        <name>Mg(2+)</name>
        <dbReference type="ChEBI" id="CHEBI:18420"/>
    </ligand>
</feature>
<comment type="similarity">
    <text evidence="1">Belongs to the dethiobiotin synthetase family.</text>
</comment>
<comment type="caution">
    <text evidence="1">Lacks conserved residue(s) required for the propagation of feature annotation.</text>
</comment>
<keyword evidence="1" id="KW-0067">ATP-binding</keyword>
<keyword evidence="1" id="KW-0093">Biotin biosynthesis</keyword>
<keyword evidence="1" id="KW-0436">Ligase</keyword>
<comment type="catalytic activity">
    <reaction evidence="1">
        <text>(7R,8S)-7,8-diammoniononanoate + CO2 + ATP = (4R,5S)-dethiobiotin + ADP + phosphate + 3 H(+)</text>
        <dbReference type="Rhea" id="RHEA:15805"/>
        <dbReference type="ChEBI" id="CHEBI:15378"/>
        <dbReference type="ChEBI" id="CHEBI:16526"/>
        <dbReference type="ChEBI" id="CHEBI:30616"/>
        <dbReference type="ChEBI" id="CHEBI:43474"/>
        <dbReference type="ChEBI" id="CHEBI:149469"/>
        <dbReference type="ChEBI" id="CHEBI:149473"/>
        <dbReference type="ChEBI" id="CHEBI:456216"/>
        <dbReference type="EC" id="6.3.3.3"/>
    </reaction>
</comment>
<comment type="subunit">
    <text evidence="1">Homodimer.</text>
</comment>
<proteinExistence type="inferred from homology"/>
<gene>
    <name evidence="1 2" type="primary">bioD</name>
    <name evidence="2" type="ORF">Air01nite_39310</name>
</gene>
<accession>A0ABQ4C5Y8</accession>
<feature type="binding site" evidence="1">
    <location>
        <begin position="20"/>
        <end position="25"/>
    </location>
    <ligand>
        <name>ATP</name>
        <dbReference type="ChEBI" id="CHEBI:30616"/>
    </ligand>
</feature>
<dbReference type="Pfam" id="PF13500">
    <property type="entry name" value="AAA_26"/>
    <property type="match status" value="1"/>
</dbReference>
<dbReference type="EC" id="6.3.3.3" evidence="1"/>
<dbReference type="EMBL" id="BONC01000026">
    <property type="protein sequence ID" value="GIF57836.1"/>
    <property type="molecule type" value="Genomic_DNA"/>
</dbReference>
<name>A0ABQ4C5Y8_9ACTN</name>
<dbReference type="InterPro" id="IPR004472">
    <property type="entry name" value="DTB_synth_BioD"/>
</dbReference>
<dbReference type="Proteomes" id="UP000624325">
    <property type="component" value="Unassembled WGS sequence"/>
</dbReference>